<feature type="domain" description="Chromo" evidence="3">
    <location>
        <begin position="44"/>
        <end position="95"/>
    </location>
</feature>
<dbReference type="InterPro" id="IPR000953">
    <property type="entry name" value="Chromo/chromo_shadow_dom"/>
</dbReference>
<dbReference type="HOGENOM" id="CLU_2377141_0_0_1"/>
<dbReference type="AlphaFoldDB" id="F0WRM5"/>
<sequence>MYKRCVNLYRHPLTTSRVSSCMPNTNFGNVEDLIPQAVYTHDFFPVETLLQCRQVAGVWQLLVKWSGFDLHEATWESIDFLVLDVPALYWYYSRS</sequence>
<dbReference type="InterPro" id="IPR023780">
    <property type="entry name" value="Chromo_domain"/>
</dbReference>
<evidence type="ECO:0000256" key="2">
    <source>
        <dbReference type="ARBA" id="ARBA00023242"/>
    </source>
</evidence>
<organism evidence="4">
    <name type="scientific">Albugo laibachii Nc14</name>
    <dbReference type="NCBI Taxonomy" id="890382"/>
    <lineage>
        <taxon>Eukaryota</taxon>
        <taxon>Sar</taxon>
        <taxon>Stramenopiles</taxon>
        <taxon>Oomycota</taxon>
        <taxon>Peronosporomycetes</taxon>
        <taxon>Albuginales</taxon>
        <taxon>Albuginaceae</taxon>
        <taxon>Albugo</taxon>
    </lineage>
</organism>
<protein>
    <submittedName>
        <fullName evidence="4">AlNc14C217G9024 protein</fullName>
    </submittedName>
</protein>
<comment type="subcellular location">
    <subcellularLocation>
        <location evidence="1">Nucleus</location>
    </subcellularLocation>
</comment>
<dbReference type="GO" id="GO:0005634">
    <property type="term" value="C:nucleus"/>
    <property type="evidence" value="ECO:0007669"/>
    <property type="project" value="UniProtKB-SubCell"/>
</dbReference>
<evidence type="ECO:0000313" key="4">
    <source>
        <dbReference type="EMBL" id="CCA23989.1"/>
    </source>
</evidence>
<dbReference type="PROSITE" id="PS00598">
    <property type="entry name" value="CHROMO_1"/>
    <property type="match status" value="1"/>
</dbReference>
<proteinExistence type="predicted"/>
<accession>F0WRM5</accession>
<evidence type="ECO:0000256" key="1">
    <source>
        <dbReference type="ARBA" id="ARBA00004123"/>
    </source>
</evidence>
<evidence type="ECO:0000259" key="3">
    <source>
        <dbReference type="PROSITE" id="PS50013"/>
    </source>
</evidence>
<name>F0WRM5_9STRA</name>
<dbReference type="PROSITE" id="PS50013">
    <property type="entry name" value="CHROMO_2"/>
    <property type="match status" value="1"/>
</dbReference>
<gene>
    <name evidence="4" type="primary">AlNc14C217G9024</name>
    <name evidence="4" type="ORF">ALNC14_101330</name>
</gene>
<dbReference type="Gene3D" id="2.40.50.40">
    <property type="match status" value="1"/>
</dbReference>
<dbReference type="InterPro" id="IPR016197">
    <property type="entry name" value="Chromo-like_dom_sf"/>
</dbReference>
<reference evidence="4" key="1">
    <citation type="journal article" date="2011" name="PLoS Biol.">
        <title>Gene gain and loss during evolution of obligate parasitism in the white rust pathogen of Arabidopsis thaliana.</title>
        <authorList>
            <person name="Kemen E."/>
            <person name="Gardiner A."/>
            <person name="Schultz-Larsen T."/>
            <person name="Kemen A.C."/>
            <person name="Balmuth A.L."/>
            <person name="Robert-Seilaniantz A."/>
            <person name="Bailey K."/>
            <person name="Holub E."/>
            <person name="Studholme D.J."/>
            <person name="Maclean D."/>
            <person name="Jones J.D."/>
        </authorList>
    </citation>
    <scope>NUCLEOTIDE SEQUENCE</scope>
</reference>
<dbReference type="Pfam" id="PF00385">
    <property type="entry name" value="Chromo"/>
    <property type="match status" value="1"/>
</dbReference>
<dbReference type="SUPFAM" id="SSF54160">
    <property type="entry name" value="Chromo domain-like"/>
    <property type="match status" value="1"/>
</dbReference>
<reference evidence="4" key="2">
    <citation type="submission" date="2011-02" db="EMBL/GenBank/DDBJ databases">
        <authorList>
            <person name="MacLean D."/>
        </authorList>
    </citation>
    <scope>NUCLEOTIDE SEQUENCE</scope>
</reference>
<dbReference type="InterPro" id="IPR023779">
    <property type="entry name" value="Chromodomain_CS"/>
</dbReference>
<keyword evidence="2" id="KW-0539">Nucleus</keyword>
<dbReference type="EMBL" id="FR824262">
    <property type="protein sequence ID" value="CCA23989.1"/>
    <property type="molecule type" value="Genomic_DNA"/>
</dbReference>